<feature type="region of interest" description="Disordered" evidence="1">
    <location>
        <begin position="46"/>
        <end position="232"/>
    </location>
</feature>
<organism evidence="3 4">
    <name type="scientific">Rhizobium straminoryzae</name>
    <dbReference type="NCBI Taxonomy" id="1387186"/>
    <lineage>
        <taxon>Bacteria</taxon>
        <taxon>Pseudomonadati</taxon>
        <taxon>Pseudomonadota</taxon>
        <taxon>Alphaproteobacteria</taxon>
        <taxon>Hyphomicrobiales</taxon>
        <taxon>Rhizobiaceae</taxon>
        <taxon>Rhizobium/Agrobacterium group</taxon>
        <taxon>Rhizobium</taxon>
    </lineage>
</organism>
<feature type="transmembrane region" description="Helical" evidence="2">
    <location>
        <begin position="22"/>
        <end position="41"/>
    </location>
</feature>
<keyword evidence="2" id="KW-0812">Transmembrane</keyword>
<evidence type="ECO:0000256" key="2">
    <source>
        <dbReference type="SAM" id="Phobius"/>
    </source>
</evidence>
<evidence type="ECO:0000313" key="3">
    <source>
        <dbReference type="EMBL" id="TRL38049.1"/>
    </source>
</evidence>
<feature type="compositionally biased region" description="Pro residues" evidence="1">
    <location>
        <begin position="164"/>
        <end position="182"/>
    </location>
</feature>
<evidence type="ECO:0000313" key="4">
    <source>
        <dbReference type="Proteomes" id="UP000316801"/>
    </source>
</evidence>
<dbReference type="Pfam" id="PF06059">
    <property type="entry name" value="DUF930"/>
    <property type="match status" value="1"/>
</dbReference>
<dbReference type="Proteomes" id="UP000316801">
    <property type="component" value="Unassembled WGS sequence"/>
</dbReference>
<reference evidence="3 4" key="1">
    <citation type="submission" date="2019-07" db="EMBL/GenBank/DDBJ databases">
        <title>Ln-dependent methylotrophs.</title>
        <authorList>
            <person name="Tani A."/>
        </authorList>
    </citation>
    <scope>NUCLEOTIDE SEQUENCE [LARGE SCALE GENOMIC DNA]</scope>
    <source>
        <strain evidence="3 4">SM12</strain>
    </source>
</reference>
<proteinExistence type="predicted"/>
<feature type="compositionally biased region" description="Basic and acidic residues" evidence="1">
    <location>
        <begin position="133"/>
        <end position="149"/>
    </location>
</feature>
<keyword evidence="2" id="KW-0472">Membrane</keyword>
<dbReference type="PRINTS" id="PR01217">
    <property type="entry name" value="PRICHEXTENSN"/>
</dbReference>
<keyword evidence="4" id="KW-1185">Reference proteome</keyword>
<feature type="compositionally biased region" description="Basic and acidic residues" evidence="1">
    <location>
        <begin position="87"/>
        <end position="97"/>
    </location>
</feature>
<keyword evidence="2" id="KW-1133">Transmembrane helix</keyword>
<dbReference type="AlphaFoldDB" id="A0A549T848"/>
<comment type="caution">
    <text evidence="3">The sequence shown here is derived from an EMBL/GenBank/DDBJ whole genome shotgun (WGS) entry which is preliminary data.</text>
</comment>
<feature type="compositionally biased region" description="Low complexity" evidence="1">
    <location>
        <begin position="150"/>
        <end position="163"/>
    </location>
</feature>
<gene>
    <name evidence="3" type="ORF">FNA46_13670</name>
</gene>
<protein>
    <submittedName>
        <fullName evidence="3">DUF930 domain-containing protein</fullName>
    </submittedName>
</protein>
<dbReference type="RefSeq" id="WP_143125761.1">
    <property type="nucleotide sequence ID" value="NZ_VJMG01000036.1"/>
</dbReference>
<name>A0A549T848_9HYPH</name>
<evidence type="ECO:0000256" key="1">
    <source>
        <dbReference type="SAM" id="MobiDB-lite"/>
    </source>
</evidence>
<accession>A0A549T848</accession>
<dbReference type="InterPro" id="IPR009273">
    <property type="entry name" value="DUF930"/>
</dbReference>
<dbReference type="EMBL" id="VJMG01000036">
    <property type="protein sequence ID" value="TRL38049.1"/>
    <property type="molecule type" value="Genomic_DNA"/>
</dbReference>
<sequence>MTEEGVTGEAPLARPARASRRGWIVAASLLLHFAILLPFLIQLPSSPPQTPPEESVSVEIVPPPEPPEPEPPKPEPPKPDPPQPEPPKPEPPPETKPEAQQPVSPPVPTLRPVFRFGEEAAGPQQSVEGNSADGDKAPAEEAPKPETQAKPEPAPQPAEAEATPPMPEPEPAPDAAQPPAPPVLSAQANAEEGAAPEEDGAPQITLPSKVAVPQPRPVAPTQTATAEPKPVKRLYSTEKTGNAKASTAMAGIPRGDRAGQLCASELQAQLLHGSPSYLPELLPAFRLPAGTNVMNVPRGAFRAQGAWYNVSFLCTLNADATEVEAFSYAVGGRIPRSEWRERGFPSF</sequence>